<reference evidence="2 5" key="1">
    <citation type="submission" date="2016-11" db="EMBL/GenBank/DDBJ databases">
        <title>Whole genomes of Flavobacteriaceae.</title>
        <authorList>
            <person name="Stine C."/>
            <person name="Li C."/>
            <person name="Tadesse D."/>
        </authorList>
    </citation>
    <scope>NUCLEOTIDE SEQUENCE [LARGE SCALE GENOMIC DNA]</scope>
    <source>
        <strain evidence="2 5">ATCC 19366</strain>
    </source>
</reference>
<keyword evidence="4" id="KW-1185">Reference proteome</keyword>
<comment type="caution">
    <text evidence="2">The sequence shown here is derived from an EMBL/GenBank/DDBJ whole genome shotgun (WGS) entry which is preliminary data.</text>
</comment>
<feature type="chain" id="PRO_5044284725" evidence="1">
    <location>
        <begin position="25"/>
        <end position="137"/>
    </location>
</feature>
<dbReference type="Proteomes" id="UP000184216">
    <property type="component" value="Unassembled WGS sequence"/>
</dbReference>
<name>A0AB36NY52_9FLAO</name>
<evidence type="ECO:0000313" key="5">
    <source>
        <dbReference type="Proteomes" id="UP000198431"/>
    </source>
</evidence>
<gene>
    <name evidence="2" type="ORF">B0A72_15905</name>
    <name evidence="3" type="ORF">SAMN05444387_1516</name>
</gene>
<keyword evidence="1" id="KW-0732">Signal</keyword>
<organism evidence="2 5">
    <name type="scientific">Flavobacterium pectinovorum</name>
    <dbReference type="NCBI Taxonomy" id="29533"/>
    <lineage>
        <taxon>Bacteria</taxon>
        <taxon>Pseudomonadati</taxon>
        <taxon>Bacteroidota</taxon>
        <taxon>Flavobacteriia</taxon>
        <taxon>Flavobacteriales</taxon>
        <taxon>Flavobacteriaceae</taxon>
        <taxon>Flavobacterium</taxon>
    </lineage>
</organism>
<proteinExistence type="predicted"/>
<dbReference type="RefSeq" id="WP_073394419.1">
    <property type="nucleotide sequence ID" value="NZ_FRBX01000002.1"/>
</dbReference>
<protein>
    <submittedName>
        <fullName evidence="2">Uncharacterized protein</fullName>
    </submittedName>
</protein>
<accession>A0AB36NY52</accession>
<sequence>MAPIKRYFTCIIFLISPVTSCLYAQNTIEKPTVSVVSDCEMTSCTLNQKNDIADKRISKLDNSNQFIVGLSIPKDSLAMAADVENQTTSGCDENSVIAGSYSVLAKDIIENYKYDFSETFIDILFFEDIDLARKRTI</sequence>
<dbReference type="EMBL" id="MUHB01000016">
    <property type="protein sequence ID" value="OXB02667.1"/>
    <property type="molecule type" value="Genomic_DNA"/>
</dbReference>
<reference evidence="3 4" key="2">
    <citation type="submission" date="2016-11" db="EMBL/GenBank/DDBJ databases">
        <authorList>
            <person name="Varghese N."/>
            <person name="Submissions S."/>
        </authorList>
    </citation>
    <scope>NUCLEOTIDE SEQUENCE [LARGE SCALE GENOMIC DNA]</scope>
    <source>
        <strain evidence="3 4">DSM 6368</strain>
    </source>
</reference>
<dbReference type="EMBL" id="FRBX01000002">
    <property type="protein sequence ID" value="SHL94802.1"/>
    <property type="molecule type" value="Genomic_DNA"/>
</dbReference>
<dbReference type="AlphaFoldDB" id="A0AB36NY52"/>
<evidence type="ECO:0000256" key="1">
    <source>
        <dbReference type="SAM" id="SignalP"/>
    </source>
</evidence>
<dbReference type="Proteomes" id="UP000198431">
    <property type="component" value="Unassembled WGS sequence"/>
</dbReference>
<evidence type="ECO:0000313" key="2">
    <source>
        <dbReference type="EMBL" id="OXB02667.1"/>
    </source>
</evidence>
<feature type="signal peptide" evidence="1">
    <location>
        <begin position="1"/>
        <end position="24"/>
    </location>
</feature>
<evidence type="ECO:0000313" key="3">
    <source>
        <dbReference type="EMBL" id="SHL94802.1"/>
    </source>
</evidence>
<evidence type="ECO:0000313" key="4">
    <source>
        <dbReference type="Proteomes" id="UP000184216"/>
    </source>
</evidence>